<keyword evidence="2" id="KW-0472">Membrane</keyword>
<evidence type="ECO:0000313" key="3">
    <source>
        <dbReference type="EMBL" id="RAW18527.1"/>
    </source>
</evidence>
<dbReference type="Proteomes" id="UP000250462">
    <property type="component" value="Unassembled WGS sequence"/>
</dbReference>
<evidence type="ECO:0000313" key="4">
    <source>
        <dbReference type="Proteomes" id="UP000250462"/>
    </source>
</evidence>
<dbReference type="Pfam" id="PF12277">
    <property type="entry name" value="DUF3618"/>
    <property type="match status" value="1"/>
</dbReference>
<proteinExistence type="predicted"/>
<dbReference type="AlphaFoldDB" id="A0A329R1T9"/>
<evidence type="ECO:0000256" key="1">
    <source>
        <dbReference type="SAM" id="MobiDB-lite"/>
    </source>
</evidence>
<protein>
    <recommendedName>
        <fullName evidence="5">DUF3618 domain-containing protein</fullName>
    </recommendedName>
</protein>
<evidence type="ECO:0008006" key="5">
    <source>
        <dbReference type="Google" id="ProtNLM"/>
    </source>
</evidence>
<gene>
    <name evidence="3" type="ORF">DPM12_00035</name>
</gene>
<dbReference type="EMBL" id="QMIG01000001">
    <property type="protein sequence ID" value="RAW18527.1"/>
    <property type="molecule type" value="Genomic_DNA"/>
</dbReference>
<keyword evidence="4" id="KW-1185">Reference proteome</keyword>
<evidence type="ECO:0000256" key="2">
    <source>
        <dbReference type="SAM" id="Phobius"/>
    </source>
</evidence>
<feature type="compositionally biased region" description="Basic and acidic residues" evidence="1">
    <location>
        <begin position="36"/>
        <end position="46"/>
    </location>
</feature>
<comment type="caution">
    <text evidence="3">The sequence shown here is derived from an EMBL/GenBank/DDBJ whole genome shotgun (WGS) entry which is preliminary data.</text>
</comment>
<dbReference type="InterPro" id="IPR022062">
    <property type="entry name" value="DUF3618"/>
</dbReference>
<feature type="region of interest" description="Disordered" evidence="1">
    <location>
        <begin position="1"/>
        <end position="46"/>
    </location>
</feature>
<dbReference type="RefSeq" id="WP_112256043.1">
    <property type="nucleotide sequence ID" value="NZ_QMIG01000001.1"/>
</dbReference>
<reference evidence="3 4" key="1">
    <citation type="submission" date="2018-06" db="EMBL/GenBank/DDBJ databases">
        <title>Phytoactinopolyspora halophila sp. nov., a novel halophilic actinomycete isolated from a saline soil in China.</title>
        <authorList>
            <person name="Tang S.-K."/>
        </authorList>
    </citation>
    <scope>NUCLEOTIDE SEQUENCE [LARGE SCALE GENOMIC DNA]</scope>
    <source>
        <strain evidence="3 4">YIM 96934</strain>
    </source>
</reference>
<name>A0A329R1T9_9ACTN</name>
<keyword evidence="2" id="KW-1133">Transmembrane helix</keyword>
<keyword evidence="2" id="KW-0812">Transmembrane</keyword>
<sequence length="113" mass="11883">MSAPRRASTDSQAVPGGPEAAGRDGHGAMPAQRPKRGVEEIEKEMAERSERLAANIDELVGRFSPATLARQSVDRAGSMVRSPGGGVRVEVLGAVAGAALVAGLLVWRARRRR</sequence>
<organism evidence="3 4">
    <name type="scientific">Phytoactinopolyspora halophila</name>
    <dbReference type="NCBI Taxonomy" id="1981511"/>
    <lineage>
        <taxon>Bacteria</taxon>
        <taxon>Bacillati</taxon>
        <taxon>Actinomycetota</taxon>
        <taxon>Actinomycetes</taxon>
        <taxon>Jiangellales</taxon>
        <taxon>Jiangellaceae</taxon>
        <taxon>Phytoactinopolyspora</taxon>
    </lineage>
</organism>
<feature type="transmembrane region" description="Helical" evidence="2">
    <location>
        <begin position="87"/>
        <end position="107"/>
    </location>
</feature>
<dbReference type="OrthoDB" id="4808241at2"/>
<accession>A0A329R1T9</accession>